<gene>
    <name evidence="1" type="ORF">Ahy_A10g049457</name>
</gene>
<reference evidence="1 2" key="1">
    <citation type="submission" date="2019-01" db="EMBL/GenBank/DDBJ databases">
        <title>Sequencing of cultivated peanut Arachis hypogaea provides insights into genome evolution and oil improvement.</title>
        <authorList>
            <person name="Chen X."/>
        </authorList>
    </citation>
    <scope>NUCLEOTIDE SEQUENCE [LARGE SCALE GENOMIC DNA]</scope>
    <source>
        <strain evidence="2">cv. Fuhuasheng</strain>
        <tissue evidence="1">Leaves</tissue>
    </source>
</reference>
<dbReference type="EMBL" id="SDMP01000010">
    <property type="protein sequence ID" value="RYR34518.1"/>
    <property type="molecule type" value="Genomic_DNA"/>
</dbReference>
<dbReference type="AlphaFoldDB" id="A0A445B767"/>
<sequence length="174" mass="19350">MEKGTELARGGCWSRCSKLPCLFPAPVPLLLLEKNGIDKRITPLEQRCVRYVDNFSSGAICCVLLVSEFVSLKPEKGNQIVGLSVAATTLDIELHYRGMTTVKKTRGPTQCLKIHARQLEDREEITLDIEGKAIGPTDEAINNLSKFLGTVTRNLDFCPLIYTNWKGIKDKEAI</sequence>
<evidence type="ECO:0000313" key="2">
    <source>
        <dbReference type="Proteomes" id="UP000289738"/>
    </source>
</evidence>
<comment type="caution">
    <text evidence="1">The sequence shown here is derived from an EMBL/GenBank/DDBJ whole genome shotgun (WGS) entry which is preliminary data.</text>
</comment>
<accession>A0A445B767</accession>
<evidence type="ECO:0000313" key="1">
    <source>
        <dbReference type="EMBL" id="RYR34518.1"/>
    </source>
</evidence>
<name>A0A445B767_ARAHY</name>
<proteinExistence type="predicted"/>
<protein>
    <submittedName>
        <fullName evidence="1">Uncharacterized protein</fullName>
    </submittedName>
</protein>
<organism evidence="1 2">
    <name type="scientific">Arachis hypogaea</name>
    <name type="common">Peanut</name>
    <dbReference type="NCBI Taxonomy" id="3818"/>
    <lineage>
        <taxon>Eukaryota</taxon>
        <taxon>Viridiplantae</taxon>
        <taxon>Streptophyta</taxon>
        <taxon>Embryophyta</taxon>
        <taxon>Tracheophyta</taxon>
        <taxon>Spermatophyta</taxon>
        <taxon>Magnoliopsida</taxon>
        <taxon>eudicotyledons</taxon>
        <taxon>Gunneridae</taxon>
        <taxon>Pentapetalae</taxon>
        <taxon>rosids</taxon>
        <taxon>fabids</taxon>
        <taxon>Fabales</taxon>
        <taxon>Fabaceae</taxon>
        <taxon>Papilionoideae</taxon>
        <taxon>50 kb inversion clade</taxon>
        <taxon>dalbergioids sensu lato</taxon>
        <taxon>Dalbergieae</taxon>
        <taxon>Pterocarpus clade</taxon>
        <taxon>Arachis</taxon>
    </lineage>
</organism>
<keyword evidence="2" id="KW-1185">Reference proteome</keyword>
<dbReference type="Proteomes" id="UP000289738">
    <property type="component" value="Chromosome A10"/>
</dbReference>